<organism evidence="2 3">
    <name type="scientific">Phytophthora citrophthora</name>
    <dbReference type="NCBI Taxonomy" id="4793"/>
    <lineage>
        <taxon>Eukaryota</taxon>
        <taxon>Sar</taxon>
        <taxon>Stramenopiles</taxon>
        <taxon>Oomycota</taxon>
        <taxon>Peronosporomycetes</taxon>
        <taxon>Peronosporales</taxon>
        <taxon>Peronosporaceae</taxon>
        <taxon>Phytophthora</taxon>
    </lineage>
</organism>
<evidence type="ECO:0000313" key="3">
    <source>
        <dbReference type="Proteomes" id="UP001259832"/>
    </source>
</evidence>
<comment type="caution">
    <text evidence="2">The sequence shown here is derived from an EMBL/GenBank/DDBJ whole genome shotgun (WGS) entry which is preliminary data.</text>
</comment>
<evidence type="ECO:0000256" key="1">
    <source>
        <dbReference type="SAM" id="MobiDB-lite"/>
    </source>
</evidence>
<dbReference type="AlphaFoldDB" id="A0AAD9L9G3"/>
<gene>
    <name evidence="2" type="ORF">P3T76_016302</name>
</gene>
<keyword evidence="3" id="KW-1185">Reference proteome</keyword>
<sequence>MDDLPIIELLEHYRVDGESLERALAHVSAQANIIAEPGSASQVASSNASSSNALRLRERKQKHEVYGGPSTLELRVDASIANVLQLLQQGVQDEARSFAEAHLVEQVSLNQLVEQRMYIALQHIEQEVYTRTDHSKSPFIARGDNARPLVQSELNKRREEYQDSVTRSEARVVALVRYFVQHERSTHICHEQESEALIDHVEKRLREVVVIAKTAAET</sequence>
<accession>A0AAD9L9G3</accession>
<feature type="region of interest" description="Disordered" evidence="1">
    <location>
        <begin position="42"/>
        <end position="62"/>
    </location>
</feature>
<evidence type="ECO:0000313" key="2">
    <source>
        <dbReference type="EMBL" id="KAK1928236.1"/>
    </source>
</evidence>
<name>A0AAD9L9G3_9STRA</name>
<dbReference type="Proteomes" id="UP001259832">
    <property type="component" value="Unassembled WGS sequence"/>
</dbReference>
<protein>
    <submittedName>
        <fullName evidence="2">Uncharacterized protein</fullName>
    </submittedName>
</protein>
<dbReference type="EMBL" id="JASMQC010000094">
    <property type="protein sequence ID" value="KAK1928236.1"/>
    <property type="molecule type" value="Genomic_DNA"/>
</dbReference>
<proteinExistence type="predicted"/>
<reference evidence="2" key="1">
    <citation type="submission" date="2023-08" db="EMBL/GenBank/DDBJ databases">
        <title>Reference Genome Resource for the Citrus Pathogen Phytophthora citrophthora.</title>
        <authorList>
            <person name="Moller H."/>
            <person name="Coetzee B."/>
            <person name="Rose L.J."/>
            <person name="Van Niekerk J.M."/>
        </authorList>
    </citation>
    <scope>NUCLEOTIDE SEQUENCE</scope>
    <source>
        <strain evidence="2">STE-U-9442</strain>
    </source>
</reference>
<feature type="compositionally biased region" description="Low complexity" evidence="1">
    <location>
        <begin position="42"/>
        <end position="53"/>
    </location>
</feature>